<proteinExistence type="predicted"/>
<evidence type="ECO:0000313" key="2">
    <source>
        <dbReference type="Proteomes" id="UP000321181"/>
    </source>
</evidence>
<comment type="caution">
    <text evidence="1">The sequence shown here is derived from an EMBL/GenBank/DDBJ whole genome shotgun (WGS) entry which is preliminary data.</text>
</comment>
<accession>A0A512DCU0</accession>
<protein>
    <submittedName>
        <fullName evidence="1">Uncharacterized protein</fullName>
    </submittedName>
</protein>
<dbReference type="EMBL" id="BJYY01000013">
    <property type="protein sequence ID" value="GEO34247.1"/>
    <property type="molecule type" value="Genomic_DNA"/>
</dbReference>
<evidence type="ECO:0000313" key="1">
    <source>
        <dbReference type="EMBL" id="GEO34247.1"/>
    </source>
</evidence>
<name>A0A512DCU0_9CELL</name>
<organism evidence="1 2">
    <name type="scientific">Cellulomonas aerilata</name>
    <dbReference type="NCBI Taxonomy" id="515326"/>
    <lineage>
        <taxon>Bacteria</taxon>
        <taxon>Bacillati</taxon>
        <taxon>Actinomycetota</taxon>
        <taxon>Actinomycetes</taxon>
        <taxon>Micrococcales</taxon>
        <taxon>Cellulomonadaceae</taxon>
        <taxon>Cellulomonas</taxon>
    </lineage>
</organism>
<keyword evidence="2" id="KW-1185">Reference proteome</keyword>
<reference evidence="1 2" key="1">
    <citation type="submission" date="2019-07" db="EMBL/GenBank/DDBJ databases">
        <title>Whole genome shotgun sequence of Cellulomonas aerilata NBRC 106308.</title>
        <authorList>
            <person name="Hosoyama A."/>
            <person name="Uohara A."/>
            <person name="Ohji S."/>
            <person name="Ichikawa N."/>
        </authorList>
    </citation>
    <scope>NUCLEOTIDE SEQUENCE [LARGE SCALE GENOMIC DNA]</scope>
    <source>
        <strain evidence="1 2">NBRC 106308</strain>
    </source>
</reference>
<gene>
    <name evidence="1" type="ORF">CAE01nite_19720</name>
</gene>
<sequence length="159" mass="17071">MVTLVRPRTAALMLSLDADGDPRDSDLTLATRDGEVVWRGQVGQEAWRAGLRLRTRCQSTWHDAHWLLTRMLLETELAAHGLGRDGPPDLDVRITGAPDGVMVTTTCRVIPVARYPLLVDTTLDAVSWSAGRQLAALSAPATRPAARALRAAPQGAGTA</sequence>
<dbReference type="RefSeq" id="WP_186816502.1">
    <property type="nucleotide sequence ID" value="NZ_BAAARM010000003.1"/>
</dbReference>
<dbReference type="AlphaFoldDB" id="A0A512DCU0"/>
<dbReference type="Proteomes" id="UP000321181">
    <property type="component" value="Unassembled WGS sequence"/>
</dbReference>